<accession>R7UH72</accession>
<reference evidence="2" key="3">
    <citation type="submission" date="2015-06" db="UniProtKB">
        <authorList>
            <consortium name="EnsemblMetazoa"/>
        </authorList>
    </citation>
    <scope>IDENTIFICATION</scope>
</reference>
<reference evidence="1 3" key="2">
    <citation type="journal article" date="2013" name="Nature">
        <title>Insights into bilaterian evolution from three spiralian genomes.</title>
        <authorList>
            <person name="Simakov O."/>
            <person name="Marletaz F."/>
            <person name="Cho S.J."/>
            <person name="Edsinger-Gonzales E."/>
            <person name="Havlak P."/>
            <person name="Hellsten U."/>
            <person name="Kuo D.H."/>
            <person name="Larsson T."/>
            <person name="Lv J."/>
            <person name="Arendt D."/>
            <person name="Savage R."/>
            <person name="Osoegawa K."/>
            <person name="de Jong P."/>
            <person name="Grimwood J."/>
            <person name="Chapman J.A."/>
            <person name="Shapiro H."/>
            <person name="Aerts A."/>
            <person name="Otillar R.P."/>
            <person name="Terry A.Y."/>
            <person name="Boore J.L."/>
            <person name="Grigoriev I.V."/>
            <person name="Lindberg D.R."/>
            <person name="Seaver E.C."/>
            <person name="Weisblat D.A."/>
            <person name="Putnam N.H."/>
            <person name="Rokhsar D.S."/>
        </authorList>
    </citation>
    <scope>NUCLEOTIDE SEQUENCE</scope>
    <source>
        <strain evidence="1 3">I ESC-2004</strain>
    </source>
</reference>
<evidence type="ECO:0000313" key="3">
    <source>
        <dbReference type="Proteomes" id="UP000014760"/>
    </source>
</evidence>
<gene>
    <name evidence="1" type="ORF">CAPTEDRAFT_200989</name>
</gene>
<keyword evidence="3" id="KW-1185">Reference proteome</keyword>
<sequence>MPFSLRSCFGNEALNDDGDPTFPCEWLQWEQNYSLQASDFDLTYDGSNGVDTTQRTIAEALFQQDSNSADLVNFQSNPTSGTAFDLKAHGENNATSFVLKQGADLIDYELWIKAVGGTETQIIPMNSYQNWLGSISKDCQNNIQNNMELEVRIQSGSLTNTSAGVYKDTVTIIVEAV</sequence>
<dbReference type="Proteomes" id="UP000014760">
    <property type="component" value="Unassembled WGS sequence"/>
</dbReference>
<dbReference type="AlphaFoldDB" id="R7UH72"/>
<proteinExistence type="predicted"/>
<dbReference type="EnsemblMetazoa" id="CapteT200989">
    <property type="protein sequence ID" value="CapteP200989"/>
    <property type="gene ID" value="CapteG200989"/>
</dbReference>
<dbReference type="EMBL" id="AMQN01044203">
    <property type="status" value="NOT_ANNOTATED_CDS"/>
    <property type="molecule type" value="Genomic_DNA"/>
</dbReference>
<dbReference type="EMBL" id="KB301513">
    <property type="protein sequence ID" value="ELU05438.1"/>
    <property type="molecule type" value="Genomic_DNA"/>
</dbReference>
<organism evidence="1">
    <name type="scientific">Capitella teleta</name>
    <name type="common">Polychaete worm</name>
    <dbReference type="NCBI Taxonomy" id="283909"/>
    <lineage>
        <taxon>Eukaryota</taxon>
        <taxon>Metazoa</taxon>
        <taxon>Spiralia</taxon>
        <taxon>Lophotrochozoa</taxon>
        <taxon>Annelida</taxon>
        <taxon>Polychaeta</taxon>
        <taxon>Sedentaria</taxon>
        <taxon>Scolecida</taxon>
        <taxon>Capitellidae</taxon>
        <taxon>Capitella</taxon>
    </lineage>
</organism>
<name>R7UH72_CAPTE</name>
<evidence type="ECO:0000313" key="1">
    <source>
        <dbReference type="EMBL" id="ELU05438.1"/>
    </source>
</evidence>
<evidence type="ECO:0000313" key="2">
    <source>
        <dbReference type="EnsemblMetazoa" id="CapteP200989"/>
    </source>
</evidence>
<protein>
    <submittedName>
        <fullName evidence="1 2">Uncharacterized protein</fullName>
    </submittedName>
</protein>
<reference evidence="3" key="1">
    <citation type="submission" date="2012-12" db="EMBL/GenBank/DDBJ databases">
        <authorList>
            <person name="Hellsten U."/>
            <person name="Grimwood J."/>
            <person name="Chapman J.A."/>
            <person name="Shapiro H."/>
            <person name="Aerts A."/>
            <person name="Otillar R.P."/>
            <person name="Terry A.Y."/>
            <person name="Boore J.L."/>
            <person name="Simakov O."/>
            <person name="Marletaz F."/>
            <person name="Cho S.-J."/>
            <person name="Edsinger-Gonzales E."/>
            <person name="Havlak P."/>
            <person name="Kuo D.-H."/>
            <person name="Larsson T."/>
            <person name="Lv J."/>
            <person name="Arendt D."/>
            <person name="Savage R."/>
            <person name="Osoegawa K."/>
            <person name="de Jong P."/>
            <person name="Lindberg D.R."/>
            <person name="Seaver E.C."/>
            <person name="Weisblat D.A."/>
            <person name="Putnam N.H."/>
            <person name="Grigoriev I.V."/>
            <person name="Rokhsar D.S."/>
        </authorList>
    </citation>
    <scope>NUCLEOTIDE SEQUENCE</scope>
    <source>
        <strain evidence="3">I ESC-2004</strain>
    </source>
</reference>
<dbReference type="HOGENOM" id="CLU_1519288_0_0_1"/>